<proteinExistence type="predicted"/>
<name>A0A0E9SZV6_ANGAN</name>
<reference evidence="1" key="1">
    <citation type="submission" date="2014-11" db="EMBL/GenBank/DDBJ databases">
        <authorList>
            <person name="Amaro Gonzalez C."/>
        </authorList>
    </citation>
    <scope>NUCLEOTIDE SEQUENCE</scope>
</reference>
<organism evidence="1">
    <name type="scientific">Anguilla anguilla</name>
    <name type="common">European freshwater eel</name>
    <name type="synonym">Muraena anguilla</name>
    <dbReference type="NCBI Taxonomy" id="7936"/>
    <lineage>
        <taxon>Eukaryota</taxon>
        <taxon>Metazoa</taxon>
        <taxon>Chordata</taxon>
        <taxon>Craniata</taxon>
        <taxon>Vertebrata</taxon>
        <taxon>Euteleostomi</taxon>
        <taxon>Actinopterygii</taxon>
        <taxon>Neopterygii</taxon>
        <taxon>Teleostei</taxon>
        <taxon>Anguilliformes</taxon>
        <taxon>Anguillidae</taxon>
        <taxon>Anguilla</taxon>
    </lineage>
</organism>
<dbReference type="AlphaFoldDB" id="A0A0E9SZV6"/>
<evidence type="ECO:0000313" key="1">
    <source>
        <dbReference type="EMBL" id="JAH46767.1"/>
    </source>
</evidence>
<protein>
    <submittedName>
        <fullName evidence="1">Uncharacterized protein</fullName>
    </submittedName>
</protein>
<dbReference type="EMBL" id="GBXM01061810">
    <property type="protein sequence ID" value="JAH46767.1"/>
    <property type="molecule type" value="Transcribed_RNA"/>
</dbReference>
<reference evidence="1" key="2">
    <citation type="journal article" date="2015" name="Fish Shellfish Immunol.">
        <title>Early steps in the European eel (Anguilla anguilla)-Vibrio vulnificus interaction in the gills: Role of the RtxA13 toxin.</title>
        <authorList>
            <person name="Callol A."/>
            <person name="Pajuelo D."/>
            <person name="Ebbesson L."/>
            <person name="Teles M."/>
            <person name="MacKenzie S."/>
            <person name="Amaro C."/>
        </authorList>
    </citation>
    <scope>NUCLEOTIDE SEQUENCE</scope>
</reference>
<accession>A0A0E9SZV6</accession>
<sequence length="39" mass="4324">MSMSKSGSSELYLELGLCLVDSIYIRSERSSIPLLSTEK</sequence>